<dbReference type="PROSITE" id="PS00108">
    <property type="entry name" value="PROTEIN_KINASE_ST"/>
    <property type="match status" value="1"/>
</dbReference>
<evidence type="ECO:0000256" key="11">
    <source>
        <dbReference type="SAM" id="Phobius"/>
    </source>
</evidence>
<evidence type="ECO:0000256" key="7">
    <source>
        <dbReference type="ARBA" id="ARBA00037982"/>
    </source>
</evidence>
<feature type="region of interest" description="Disordered" evidence="10">
    <location>
        <begin position="89"/>
        <end position="140"/>
    </location>
</feature>
<dbReference type="EC" id="2.7.11.1" evidence="1"/>
<dbReference type="PROSITE" id="PS50011">
    <property type="entry name" value="PROTEIN_KINASE_DOM"/>
    <property type="match status" value="1"/>
</dbReference>
<dbReference type="PANTHER" id="PTHR11042:SF138">
    <property type="entry name" value="SERINE_THREONINE-PROTEIN KINASE IKS1-RELATED"/>
    <property type="match status" value="1"/>
</dbReference>
<feature type="compositionally biased region" description="Polar residues" evidence="10">
    <location>
        <begin position="635"/>
        <end position="652"/>
    </location>
</feature>
<evidence type="ECO:0000256" key="3">
    <source>
        <dbReference type="ARBA" id="ARBA00022679"/>
    </source>
</evidence>
<evidence type="ECO:0000256" key="5">
    <source>
        <dbReference type="ARBA" id="ARBA00022777"/>
    </source>
</evidence>
<dbReference type="Pfam" id="PF00069">
    <property type="entry name" value="Pkinase"/>
    <property type="match status" value="1"/>
</dbReference>
<evidence type="ECO:0000313" key="14">
    <source>
        <dbReference type="Proteomes" id="UP000076632"/>
    </source>
</evidence>
<feature type="compositionally biased region" description="Polar residues" evidence="10">
    <location>
        <begin position="589"/>
        <end position="605"/>
    </location>
</feature>
<dbReference type="InterPro" id="IPR008271">
    <property type="entry name" value="Ser/Thr_kinase_AS"/>
</dbReference>
<dbReference type="Gene3D" id="3.30.200.20">
    <property type="entry name" value="Phosphorylase Kinase, domain 1"/>
    <property type="match status" value="1"/>
</dbReference>
<feature type="compositionally biased region" description="Low complexity" evidence="10">
    <location>
        <begin position="569"/>
        <end position="578"/>
    </location>
</feature>
<feature type="region of interest" description="Disordered" evidence="10">
    <location>
        <begin position="509"/>
        <end position="533"/>
    </location>
</feature>
<dbReference type="PANTHER" id="PTHR11042">
    <property type="entry name" value="EUKARYOTIC TRANSLATION INITIATION FACTOR 2-ALPHA KINASE EIF2-ALPHA KINASE -RELATED"/>
    <property type="match status" value="1"/>
</dbReference>
<evidence type="ECO:0000256" key="8">
    <source>
        <dbReference type="ARBA" id="ARBA00047899"/>
    </source>
</evidence>
<dbReference type="GeneID" id="28896611"/>
<evidence type="ECO:0000256" key="9">
    <source>
        <dbReference type="ARBA" id="ARBA00048679"/>
    </source>
</evidence>
<dbReference type="GO" id="GO:0005634">
    <property type="term" value="C:nucleus"/>
    <property type="evidence" value="ECO:0007669"/>
    <property type="project" value="TreeGrafter"/>
</dbReference>
<dbReference type="InterPro" id="IPR011009">
    <property type="entry name" value="Kinase-like_dom_sf"/>
</dbReference>
<evidence type="ECO:0000256" key="2">
    <source>
        <dbReference type="ARBA" id="ARBA00022527"/>
    </source>
</evidence>
<feature type="domain" description="Protein kinase" evidence="12">
    <location>
        <begin position="156"/>
        <end position="480"/>
    </location>
</feature>
<sequence length="826" mass="90610">MADPEYQRSMSLVPYTGGGEIVLRHNDSVVVYDPQSQHLVLRDASHELINCPYCDRPLRDDPRSSSQHGANSDIGASFVNPDYFRMLHHSTPGSEAEVSRPASSYGPLDDPTGSSFTGSEEPPANSEFLGSAPTTSSSTHGISSAAFSPNYFDRFFVEEGVLGRGGKGVVLLVRHVLDGVSLGNFACKRVPVGDDHEWLEKVLIEVQLLQHLSHQNLVSYRHVWLEDVKLTNFGPSVPCAFILQQYCNGGDLHQYILKPHPSNDTSSAAQKLKDRLRRRSKGQVEPLEESSGPRKLTFEEIYSFFKDITSGLHHLHANGYIHRDLKPSNCLLHKTGKETRVLLSDFGEVQIENAARRSTGATGTISYCAPEVLRPEGPDGTLGNFTTKSDIFSLGMILHFMCFGCLPYKNADDINEENEDLDQLRAEISIWPGFDDVKGRMRSDLPEKLYKVLKSLLAFNPADRPSAEEVLNGIRTGGTIDENGAAGFGHSAPSPSSSVIDNLRSVPRITRVDSPAPGAARNNVNGMGNATPARFAQHPNSIVAASSSLAPVPRPVTRASNLRSSTLLDDVNNSNNNDNNRESSFDNNGYGTNGTINQPSNQSVDQKPDHHPSSIDGASSGSSLILRTRRVNRPFTPTRSINSNGSTTSSARLSPHPSPSEQQPSLNGQHIHHQHGNFDIYLHHDRQHERRLSLHPQLMPPPTLPSRIHSAFRQLGGPSTWTLAKVVLLVFKIMTIARPCSPFAANPWVLYPLICLAAVDVALGRSEGAHDGGSRPAYGQWQRSSIRVRVLVSFILLALHLGVLLLAARWDTLCIVHGRDREWVNI</sequence>
<comment type="catalytic activity">
    <reaction evidence="9">
        <text>L-seryl-[protein] + ATP = O-phospho-L-seryl-[protein] + ADP + H(+)</text>
        <dbReference type="Rhea" id="RHEA:17989"/>
        <dbReference type="Rhea" id="RHEA-COMP:9863"/>
        <dbReference type="Rhea" id="RHEA-COMP:11604"/>
        <dbReference type="ChEBI" id="CHEBI:15378"/>
        <dbReference type="ChEBI" id="CHEBI:29999"/>
        <dbReference type="ChEBI" id="CHEBI:30616"/>
        <dbReference type="ChEBI" id="CHEBI:83421"/>
        <dbReference type="ChEBI" id="CHEBI:456216"/>
        <dbReference type="EC" id="2.7.11.1"/>
    </reaction>
</comment>
<accession>A0A165JFH3</accession>
<dbReference type="FunFam" id="1.10.510.10:FF:000699">
    <property type="entry name" value="Probable serine/threonine-protein kinase iksA"/>
    <property type="match status" value="1"/>
</dbReference>
<proteinExistence type="inferred from homology"/>
<comment type="catalytic activity">
    <reaction evidence="8">
        <text>L-threonyl-[protein] + ATP = O-phospho-L-threonyl-[protein] + ADP + H(+)</text>
        <dbReference type="Rhea" id="RHEA:46608"/>
        <dbReference type="Rhea" id="RHEA-COMP:11060"/>
        <dbReference type="Rhea" id="RHEA-COMP:11605"/>
        <dbReference type="ChEBI" id="CHEBI:15378"/>
        <dbReference type="ChEBI" id="CHEBI:30013"/>
        <dbReference type="ChEBI" id="CHEBI:30616"/>
        <dbReference type="ChEBI" id="CHEBI:61977"/>
        <dbReference type="ChEBI" id="CHEBI:456216"/>
        <dbReference type="EC" id="2.7.11.1"/>
    </reaction>
</comment>
<name>A0A165JFH3_XYLHT</name>
<evidence type="ECO:0000313" key="13">
    <source>
        <dbReference type="EMBL" id="KZF26168.1"/>
    </source>
</evidence>
<dbReference type="GO" id="GO:0004674">
    <property type="term" value="F:protein serine/threonine kinase activity"/>
    <property type="evidence" value="ECO:0007669"/>
    <property type="project" value="UniProtKB-KW"/>
</dbReference>
<feature type="region of interest" description="Disordered" evidence="10">
    <location>
        <begin position="562"/>
        <end position="671"/>
    </location>
</feature>
<keyword evidence="14" id="KW-1185">Reference proteome</keyword>
<keyword evidence="6" id="KW-0067">ATP-binding</keyword>
<dbReference type="SUPFAM" id="SSF56112">
    <property type="entry name" value="Protein kinase-like (PK-like)"/>
    <property type="match status" value="1"/>
</dbReference>
<dbReference type="OMA" id="ATCTYPC"/>
<evidence type="ECO:0000259" key="12">
    <source>
        <dbReference type="PROSITE" id="PS50011"/>
    </source>
</evidence>
<organism evidence="13 14">
    <name type="scientific">Xylona heveae (strain CBS 132557 / TC161)</name>
    <dbReference type="NCBI Taxonomy" id="1328760"/>
    <lineage>
        <taxon>Eukaryota</taxon>
        <taxon>Fungi</taxon>
        <taxon>Dikarya</taxon>
        <taxon>Ascomycota</taxon>
        <taxon>Pezizomycotina</taxon>
        <taxon>Xylonomycetes</taxon>
        <taxon>Xylonales</taxon>
        <taxon>Xylonaceae</taxon>
        <taxon>Xylona</taxon>
    </lineage>
</organism>
<dbReference type="Proteomes" id="UP000076632">
    <property type="component" value="Unassembled WGS sequence"/>
</dbReference>
<feature type="compositionally biased region" description="Low complexity" evidence="10">
    <location>
        <begin position="614"/>
        <end position="626"/>
    </location>
</feature>
<keyword evidence="11" id="KW-0812">Transmembrane</keyword>
<gene>
    <name evidence="13" type="ORF">L228DRAFT_242592</name>
</gene>
<keyword evidence="4" id="KW-0547">Nucleotide-binding</keyword>
<keyword evidence="11" id="KW-0472">Membrane</keyword>
<dbReference type="FunFam" id="3.30.200.20:FF:000306">
    <property type="entry name" value="IKS protein kinase"/>
    <property type="match status" value="1"/>
</dbReference>
<dbReference type="EMBL" id="KV407454">
    <property type="protein sequence ID" value="KZF26168.1"/>
    <property type="molecule type" value="Genomic_DNA"/>
</dbReference>
<feature type="transmembrane region" description="Helical" evidence="11">
    <location>
        <begin position="786"/>
        <end position="808"/>
    </location>
</feature>
<dbReference type="SMART" id="SM00220">
    <property type="entry name" value="S_TKc"/>
    <property type="match status" value="1"/>
</dbReference>
<dbReference type="CDD" id="cd14014">
    <property type="entry name" value="STKc_PknB_like"/>
    <property type="match status" value="1"/>
</dbReference>
<dbReference type="InterPro" id="IPR050339">
    <property type="entry name" value="CC_SR_Kinase"/>
</dbReference>
<dbReference type="STRING" id="1328760.A0A165JFH3"/>
<evidence type="ECO:0000256" key="4">
    <source>
        <dbReference type="ARBA" id="ARBA00022741"/>
    </source>
</evidence>
<dbReference type="InParanoid" id="A0A165JFH3"/>
<dbReference type="GO" id="GO:0005524">
    <property type="term" value="F:ATP binding"/>
    <property type="evidence" value="ECO:0007669"/>
    <property type="project" value="UniProtKB-KW"/>
</dbReference>
<keyword evidence="2" id="KW-0723">Serine/threonine-protein kinase</keyword>
<dbReference type="RefSeq" id="XP_018191723.1">
    <property type="nucleotide sequence ID" value="XM_018331474.1"/>
</dbReference>
<dbReference type="GO" id="GO:0005737">
    <property type="term" value="C:cytoplasm"/>
    <property type="evidence" value="ECO:0007669"/>
    <property type="project" value="TreeGrafter"/>
</dbReference>
<comment type="similarity">
    <text evidence="7">Belongs to the protein kinase superfamily. Ser/Thr protein kinase family. GCN2 subfamily.</text>
</comment>
<evidence type="ECO:0000256" key="10">
    <source>
        <dbReference type="SAM" id="MobiDB-lite"/>
    </source>
</evidence>
<dbReference type="OrthoDB" id="1405469at2759"/>
<dbReference type="InterPro" id="IPR000719">
    <property type="entry name" value="Prot_kinase_dom"/>
</dbReference>
<dbReference type="FunCoup" id="A0A165JFH3">
    <property type="interactions" value="133"/>
</dbReference>
<evidence type="ECO:0000256" key="1">
    <source>
        <dbReference type="ARBA" id="ARBA00012513"/>
    </source>
</evidence>
<dbReference type="Gene3D" id="1.10.510.10">
    <property type="entry name" value="Transferase(Phosphotransferase) domain 1"/>
    <property type="match status" value="1"/>
</dbReference>
<evidence type="ECO:0000256" key="6">
    <source>
        <dbReference type="ARBA" id="ARBA00022840"/>
    </source>
</evidence>
<keyword evidence="5 13" id="KW-0418">Kinase</keyword>
<keyword evidence="11" id="KW-1133">Transmembrane helix</keyword>
<dbReference type="AlphaFoldDB" id="A0A165JFH3"/>
<keyword evidence="3" id="KW-0808">Transferase</keyword>
<reference evidence="13 14" key="1">
    <citation type="journal article" date="2016" name="Fungal Biol.">
        <title>The genome of Xylona heveae provides a window into fungal endophytism.</title>
        <authorList>
            <person name="Gazis R."/>
            <person name="Kuo A."/>
            <person name="Riley R."/>
            <person name="LaButti K."/>
            <person name="Lipzen A."/>
            <person name="Lin J."/>
            <person name="Amirebrahimi M."/>
            <person name="Hesse C.N."/>
            <person name="Spatafora J.W."/>
            <person name="Henrissat B."/>
            <person name="Hainaut M."/>
            <person name="Grigoriev I.V."/>
            <person name="Hibbett D.S."/>
        </authorList>
    </citation>
    <scope>NUCLEOTIDE SEQUENCE [LARGE SCALE GENOMIC DNA]</scope>
    <source>
        <strain evidence="13 14">TC161</strain>
    </source>
</reference>
<protein>
    <recommendedName>
        <fullName evidence="1">non-specific serine/threonine protein kinase</fullName>
        <ecNumber evidence="1">2.7.11.1</ecNumber>
    </recommendedName>
</protein>